<gene>
    <name evidence="6 7 8" type="primary">LOC105985180</name>
</gene>
<dbReference type="RefSeq" id="XP_012871049.1">
    <property type="nucleotide sequence ID" value="XM_013015595.1"/>
</dbReference>
<keyword evidence="3" id="KW-0732">Signal</keyword>
<feature type="signal peptide" evidence="3">
    <location>
        <begin position="1"/>
        <end position="26"/>
    </location>
</feature>
<dbReference type="PANTHER" id="PTHR20914">
    <property type="entry name" value="LY6/PLAUR DOMAIN-CONTAINING PROTEIN 8"/>
    <property type="match status" value="1"/>
</dbReference>
<dbReference type="CDD" id="cd23572">
    <property type="entry name" value="TFP_LU_ECD_PINLYP_rpt2"/>
    <property type="match status" value="1"/>
</dbReference>
<dbReference type="InterPro" id="IPR050918">
    <property type="entry name" value="CNF-like_PLA2_Inhibitor"/>
</dbReference>
<dbReference type="AlphaFoldDB" id="A0A1S3F5D5"/>
<dbReference type="RefSeq" id="XP_012871051.1">
    <property type="nucleotide sequence ID" value="XM_013015597.1"/>
</dbReference>
<evidence type="ECO:0000256" key="1">
    <source>
        <dbReference type="ARBA" id="ARBA00004613"/>
    </source>
</evidence>
<protein>
    <submittedName>
        <fullName evidence="6 7">Protein RoBo-1-like</fullName>
    </submittedName>
</protein>
<dbReference type="InterPro" id="IPR016054">
    <property type="entry name" value="LY6_UPA_recep-like"/>
</dbReference>
<dbReference type="PANTHER" id="PTHR20914:SF8">
    <property type="entry name" value="GENE 12253-RELATED"/>
    <property type="match status" value="1"/>
</dbReference>
<dbReference type="Pfam" id="PF00021">
    <property type="entry name" value="UPAR_LY6"/>
    <property type="match status" value="2"/>
</dbReference>
<dbReference type="Proteomes" id="UP000081671">
    <property type="component" value="Unplaced"/>
</dbReference>
<evidence type="ECO:0000256" key="2">
    <source>
        <dbReference type="ARBA" id="ARBA00022525"/>
    </source>
</evidence>
<keyword evidence="2" id="KW-0964">Secreted</keyword>
<dbReference type="GeneID" id="105985180"/>
<dbReference type="GO" id="GO:0005576">
    <property type="term" value="C:extracellular region"/>
    <property type="evidence" value="ECO:0007669"/>
    <property type="project" value="UniProtKB-SubCell"/>
</dbReference>
<proteinExistence type="predicted"/>
<keyword evidence="5" id="KW-1185">Reference proteome</keyword>
<evidence type="ECO:0000313" key="5">
    <source>
        <dbReference type="Proteomes" id="UP000081671"/>
    </source>
</evidence>
<dbReference type="KEGG" id="dord:105985180"/>
<feature type="domain" description="UPAR/Ly6" evidence="4">
    <location>
        <begin position="27"/>
        <end position="105"/>
    </location>
</feature>
<sequence length="219" mass="23609">MPRLSVPRSLLRVCVLAICVFSTVETFTCEDCQQDTCTQTPKTCESADSCFTNMQFWNKSGTLVKQHRQKGCLSGCVPLSFSATLGEQRTFEYNNQCCQTDKCNKNFPVFQKSSVTNGVECPACYAERESSCVPAPLKCTGTEKSCVEVTGTGTVGGQTSVVFFGKGCATESACNLEDVTVIDSTQIHTTCPRAVDASPRQASTISSVLAGVFLLKLLL</sequence>
<evidence type="ECO:0000313" key="7">
    <source>
        <dbReference type="RefSeq" id="XP_012871051.1"/>
    </source>
</evidence>
<dbReference type="SUPFAM" id="SSF57302">
    <property type="entry name" value="Snake toxin-like"/>
    <property type="match status" value="2"/>
</dbReference>
<evidence type="ECO:0000313" key="8">
    <source>
        <dbReference type="RefSeq" id="XP_012871052.1"/>
    </source>
</evidence>
<accession>A0A1S3F5D5</accession>
<evidence type="ECO:0000256" key="3">
    <source>
        <dbReference type="SAM" id="SignalP"/>
    </source>
</evidence>
<evidence type="ECO:0000259" key="4">
    <source>
        <dbReference type="Pfam" id="PF00021"/>
    </source>
</evidence>
<reference evidence="6 7" key="1">
    <citation type="submission" date="2025-04" db="UniProtKB">
        <authorList>
            <consortium name="RefSeq"/>
        </authorList>
    </citation>
    <scope>IDENTIFICATION</scope>
    <source>
        <tissue evidence="6 7">Kidney</tissue>
    </source>
</reference>
<dbReference type="Gene3D" id="2.10.60.10">
    <property type="entry name" value="CD59"/>
    <property type="match status" value="1"/>
</dbReference>
<dbReference type="RefSeq" id="XP_012871052.1">
    <property type="nucleotide sequence ID" value="XM_013015598.1"/>
</dbReference>
<comment type="subcellular location">
    <subcellularLocation>
        <location evidence="1">Secreted</location>
    </subcellularLocation>
</comment>
<evidence type="ECO:0000313" key="6">
    <source>
        <dbReference type="RefSeq" id="XP_012871049.1"/>
    </source>
</evidence>
<feature type="domain" description="UPAR/Ly6" evidence="4">
    <location>
        <begin position="118"/>
        <end position="192"/>
    </location>
</feature>
<feature type="chain" id="PRO_5010479277" evidence="3">
    <location>
        <begin position="27"/>
        <end position="219"/>
    </location>
</feature>
<name>A0A1S3F5D5_DIPOR</name>
<dbReference type="InterPro" id="IPR045860">
    <property type="entry name" value="Snake_toxin-like_sf"/>
</dbReference>
<dbReference type="OrthoDB" id="9907178at2759"/>
<organism evidence="5 8">
    <name type="scientific">Dipodomys ordii</name>
    <name type="common">Ord's kangaroo rat</name>
    <dbReference type="NCBI Taxonomy" id="10020"/>
    <lineage>
        <taxon>Eukaryota</taxon>
        <taxon>Metazoa</taxon>
        <taxon>Chordata</taxon>
        <taxon>Craniata</taxon>
        <taxon>Vertebrata</taxon>
        <taxon>Euteleostomi</taxon>
        <taxon>Mammalia</taxon>
        <taxon>Eutheria</taxon>
        <taxon>Euarchontoglires</taxon>
        <taxon>Glires</taxon>
        <taxon>Rodentia</taxon>
        <taxon>Castorimorpha</taxon>
        <taxon>Heteromyidae</taxon>
        <taxon>Dipodomyinae</taxon>
        <taxon>Dipodomys</taxon>
    </lineage>
</organism>